<dbReference type="EMBL" id="GG662443">
    <property type="protein sequence ID" value="EAS04692.2"/>
    <property type="molecule type" value="Genomic_DNA"/>
</dbReference>
<dbReference type="eggNOG" id="KOG1164">
    <property type="taxonomic scope" value="Eukaryota"/>
</dbReference>
<dbReference type="GO" id="GO:0005524">
    <property type="term" value="F:ATP binding"/>
    <property type="evidence" value="ECO:0007669"/>
    <property type="project" value="UniProtKB-UniRule"/>
</dbReference>
<feature type="compositionally biased region" description="Low complexity" evidence="6">
    <location>
        <begin position="464"/>
        <end position="474"/>
    </location>
</feature>
<keyword evidence="8" id="KW-0808">Transferase</keyword>
<dbReference type="InterPro" id="IPR050235">
    <property type="entry name" value="CK1_Ser-Thr_kinase"/>
</dbReference>
<dbReference type="KEGG" id="tet:TTHERM_00242130"/>
<dbReference type="InterPro" id="IPR011009">
    <property type="entry name" value="Kinase-like_dom_sf"/>
</dbReference>
<protein>
    <recommendedName>
        <fullName evidence="4">Casein kinase I</fullName>
        <ecNumber evidence="1">2.7.11.1</ecNumber>
    </recommendedName>
</protein>
<dbReference type="PROSITE" id="PS00108">
    <property type="entry name" value="PROTEIN_KINASE_ST"/>
    <property type="match status" value="1"/>
</dbReference>
<dbReference type="AlphaFoldDB" id="I7MME4"/>
<proteinExistence type="predicted"/>
<organism evidence="8 9">
    <name type="scientific">Tetrahymena thermophila (strain SB210)</name>
    <dbReference type="NCBI Taxonomy" id="312017"/>
    <lineage>
        <taxon>Eukaryota</taxon>
        <taxon>Sar</taxon>
        <taxon>Alveolata</taxon>
        <taxon>Ciliophora</taxon>
        <taxon>Intramacronucleata</taxon>
        <taxon>Oligohymenophorea</taxon>
        <taxon>Hymenostomatida</taxon>
        <taxon>Tetrahymenina</taxon>
        <taxon>Tetrahymenidae</taxon>
        <taxon>Tetrahymena</taxon>
    </lineage>
</organism>
<dbReference type="InterPro" id="IPR008271">
    <property type="entry name" value="Ser/Thr_kinase_AS"/>
</dbReference>
<keyword evidence="8" id="KW-0418">Kinase</keyword>
<dbReference type="Pfam" id="PF00069">
    <property type="entry name" value="Pkinase"/>
    <property type="match status" value="1"/>
</dbReference>
<dbReference type="SMART" id="SM00220">
    <property type="entry name" value="S_TKc"/>
    <property type="match status" value="1"/>
</dbReference>
<dbReference type="CDD" id="cd14016">
    <property type="entry name" value="STKc_CK1"/>
    <property type="match status" value="1"/>
</dbReference>
<feature type="region of interest" description="Disordered" evidence="6">
    <location>
        <begin position="457"/>
        <end position="480"/>
    </location>
</feature>
<evidence type="ECO:0000256" key="2">
    <source>
        <dbReference type="ARBA" id="ARBA00022741"/>
    </source>
</evidence>
<dbReference type="Gene3D" id="1.10.510.10">
    <property type="entry name" value="Transferase(Phosphotransferase) domain 1"/>
    <property type="match status" value="1"/>
</dbReference>
<sequence>MKTGLDNMRMKANLSEYIPRKIMQDTIFNPRYRSIDKIGSGSFGEIHKVYDMVDKKLRAVKIEKKDKRGAQGMLLKEAYIMKQMKDCHHFPRLIEEMQNDQMSFIIMSFLGQNLESLKKKYNKLSHYTTLLIGTQMVEALELMHGKGFLHRDIKPENFVIGTEGNHHNIYIIDFGLSKKYIDLNNKHIPEDNNKGLVGTARYTSINSHRGIEQSRRDDLEALGYVLIYLAKGELPWQNLTLEKREEKFEQIKHLKIETKLDDLCKGLPNSFKTYMEHVKGLSFEQEPKYKFLQQSFLRDAKQIQEEKNIPIESQHCLDWCENNCSIKKQYSDQIQRQLQLKMKQQNGNSILSTPQIVNSEDNSDVKRRETQFTETAQFYEDTVERPQDSTFEVPLFRTEQSLTLSRHSFGNIPHFTSNPQIEEIKNLSTSKSGQNHINGRSSTDMNLPYQINISQNGAEDEHSQNSSQYNNVSSEYTPMQDEKVKVQKVVASSPIRFSMTDNQLMLKSAIINIQNANNNSTNINKSQSMQNIQEVQE</sequence>
<accession>I7MME4</accession>
<keyword evidence="9" id="KW-1185">Reference proteome</keyword>
<dbReference type="PROSITE" id="PS50011">
    <property type="entry name" value="PROTEIN_KINASE_DOM"/>
    <property type="match status" value="1"/>
</dbReference>
<dbReference type="SUPFAM" id="SSF56112">
    <property type="entry name" value="Protein kinase-like (PK-like)"/>
    <property type="match status" value="1"/>
</dbReference>
<reference evidence="9" key="1">
    <citation type="journal article" date="2006" name="PLoS Biol.">
        <title>Macronuclear genome sequence of the ciliate Tetrahymena thermophila, a model eukaryote.</title>
        <authorList>
            <person name="Eisen J.A."/>
            <person name="Coyne R.S."/>
            <person name="Wu M."/>
            <person name="Wu D."/>
            <person name="Thiagarajan M."/>
            <person name="Wortman J.R."/>
            <person name="Badger J.H."/>
            <person name="Ren Q."/>
            <person name="Amedeo P."/>
            <person name="Jones K.M."/>
            <person name="Tallon L.J."/>
            <person name="Delcher A.L."/>
            <person name="Salzberg S.L."/>
            <person name="Silva J.C."/>
            <person name="Haas B.J."/>
            <person name="Majoros W.H."/>
            <person name="Farzad M."/>
            <person name="Carlton J.M."/>
            <person name="Smith R.K. Jr."/>
            <person name="Garg J."/>
            <person name="Pearlman R.E."/>
            <person name="Karrer K.M."/>
            <person name="Sun L."/>
            <person name="Manning G."/>
            <person name="Elde N.C."/>
            <person name="Turkewitz A.P."/>
            <person name="Asai D.J."/>
            <person name="Wilkes D.E."/>
            <person name="Wang Y."/>
            <person name="Cai H."/>
            <person name="Collins K."/>
            <person name="Stewart B.A."/>
            <person name="Lee S.R."/>
            <person name="Wilamowska K."/>
            <person name="Weinberg Z."/>
            <person name="Ruzzo W.L."/>
            <person name="Wloga D."/>
            <person name="Gaertig J."/>
            <person name="Frankel J."/>
            <person name="Tsao C.-C."/>
            <person name="Gorovsky M.A."/>
            <person name="Keeling P.J."/>
            <person name="Waller R.F."/>
            <person name="Patron N.J."/>
            <person name="Cherry J.M."/>
            <person name="Stover N.A."/>
            <person name="Krieger C.J."/>
            <person name="del Toro C."/>
            <person name="Ryder H.F."/>
            <person name="Williamson S.C."/>
            <person name="Barbeau R.A."/>
            <person name="Hamilton E.P."/>
            <person name="Orias E."/>
        </authorList>
    </citation>
    <scope>NUCLEOTIDE SEQUENCE [LARGE SCALE GENOMIC DNA]</scope>
    <source>
        <strain evidence="9">SB210</strain>
    </source>
</reference>
<feature type="region of interest" description="Disordered" evidence="6">
    <location>
        <begin position="428"/>
        <end position="447"/>
    </location>
</feature>
<evidence type="ECO:0000256" key="3">
    <source>
        <dbReference type="ARBA" id="ARBA00022840"/>
    </source>
</evidence>
<dbReference type="STRING" id="312017.I7MME4"/>
<evidence type="ECO:0000256" key="4">
    <source>
        <dbReference type="ARBA" id="ARBA00023860"/>
    </source>
</evidence>
<dbReference type="RefSeq" id="XP_001024937.2">
    <property type="nucleotide sequence ID" value="XM_001024937.3"/>
</dbReference>
<keyword evidence="2 5" id="KW-0547">Nucleotide-binding</keyword>
<evidence type="ECO:0000256" key="6">
    <source>
        <dbReference type="SAM" id="MobiDB-lite"/>
    </source>
</evidence>
<dbReference type="PROSITE" id="PS00107">
    <property type="entry name" value="PROTEIN_KINASE_ATP"/>
    <property type="match status" value="1"/>
</dbReference>
<dbReference type="InParanoid" id="I7MME4"/>
<dbReference type="Proteomes" id="UP000009168">
    <property type="component" value="Unassembled WGS sequence"/>
</dbReference>
<dbReference type="HOGENOM" id="CLU_019279_2_7_1"/>
<name>I7MME4_TETTS</name>
<evidence type="ECO:0000256" key="1">
    <source>
        <dbReference type="ARBA" id="ARBA00012513"/>
    </source>
</evidence>
<dbReference type="GO" id="GO:0004674">
    <property type="term" value="F:protein serine/threonine kinase activity"/>
    <property type="evidence" value="ECO:0007669"/>
    <property type="project" value="UniProtKB-EC"/>
</dbReference>
<gene>
    <name evidence="8" type="ORF">TTHERM_00242130</name>
</gene>
<dbReference type="InterPro" id="IPR000719">
    <property type="entry name" value="Prot_kinase_dom"/>
</dbReference>
<dbReference type="InterPro" id="IPR017441">
    <property type="entry name" value="Protein_kinase_ATP_BS"/>
</dbReference>
<keyword evidence="3 5" id="KW-0067">ATP-binding</keyword>
<evidence type="ECO:0000256" key="5">
    <source>
        <dbReference type="PROSITE-ProRule" id="PRU10141"/>
    </source>
</evidence>
<dbReference type="PANTHER" id="PTHR11909">
    <property type="entry name" value="CASEIN KINASE-RELATED"/>
    <property type="match status" value="1"/>
</dbReference>
<dbReference type="EC" id="2.7.11.1" evidence="1"/>
<evidence type="ECO:0000259" key="7">
    <source>
        <dbReference type="PROSITE" id="PS50011"/>
    </source>
</evidence>
<feature type="binding site" evidence="5">
    <location>
        <position position="61"/>
    </location>
    <ligand>
        <name>ATP</name>
        <dbReference type="ChEBI" id="CHEBI:30616"/>
    </ligand>
</feature>
<evidence type="ECO:0000313" key="8">
    <source>
        <dbReference type="EMBL" id="EAS04692.2"/>
    </source>
</evidence>
<dbReference type="GeneID" id="7846776"/>
<evidence type="ECO:0000313" key="9">
    <source>
        <dbReference type="Proteomes" id="UP000009168"/>
    </source>
</evidence>
<dbReference type="OrthoDB" id="312831at2759"/>
<feature type="domain" description="Protein kinase" evidence="7">
    <location>
        <begin position="32"/>
        <end position="297"/>
    </location>
</feature>